<protein>
    <submittedName>
        <fullName evidence="1">Uncharacterized protein</fullName>
    </submittedName>
</protein>
<dbReference type="EMBL" id="NIRR01000105">
    <property type="protein sequence ID" value="OWP61308.1"/>
    <property type="molecule type" value="Genomic_DNA"/>
</dbReference>
<name>A0A246FFM8_9BACT</name>
<comment type="caution">
    <text evidence="1">The sequence shown here is derived from an EMBL/GenBank/DDBJ whole genome shotgun (WGS) entry which is preliminary data.</text>
</comment>
<dbReference type="OrthoDB" id="9826105at2"/>
<reference evidence="1 2" key="1">
    <citation type="submission" date="2017-06" db="EMBL/GenBank/DDBJ databases">
        <title>Hymenobacter amundsenii sp. nov. isolated from regoliths in Antarctica.</title>
        <authorList>
            <person name="Sedlacek I."/>
            <person name="Kralova S."/>
            <person name="Pantucek R."/>
            <person name="Svec P."/>
            <person name="Holochova P."/>
            <person name="Stankova E."/>
            <person name="Vrbovska V."/>
            <person name="Busse H.-J."/>
        </authorList>
    </citation>
    <scope>NUCLEOTIDE SEQUENCE [LARGE SCALE GENOMIC DNA]</scope>
    <source>
        <strain evidence="1 2">CCM 8682</strain>
    </source>
</reference>
<evidence type="ECO:0000313" key="2">
    <source>
        <dbReference type="Proteomes" id="UP000197277"/>
    </source>
</evidence>
<gene>
    <name evidence="1" type="ORF">CDA63_20125</name>
</gene>
<evidence type="ECO:0000313" key="1">
    <source>
        <dbReference type="EMBL" id="OWP61308.1"/>
    </source>
</evidence>
<dbReference type="Proteomes" id="UP000197277">
    <property type="component" value="Unassembled WGS sequence"/>
</dbReference>
<dbReference type="AlphaFoldDB" id="A0A246FFM8"/>
<organism evidence="1 2">
    <name type="scientific">Hymenobacter amundsenii</name>
    <dbReference type="NCBI Taxonomy" id="2006685"/>
    <lineage>
        <taxon>Bacteria</taxon>
        <taxon>Pseudomonadati</taxon>
        <taxon>Bacteroidota</taxon>
        <taxon>Cytophagia</taxon>
        <taxon>Cytophagales</taxon>
        <taxon>Hymenobacteraceae</taxon>
        <taxon>Hymenobacter</taxon>
    </lineage>
</organism>
<accession>A0A246FFM8</accession>
<proteinExistence type="predicted"/>
<sequence length="181" mass="20951">MEIERFVEQVTACRPTAEELRARYANPDYEREVDRQFDVQVVNAVQAGRTQLETLLTGTTLPQLSIAGIQWNSAFEPLEESGWEPMLHFASFHEDYLCVSADFRTLYYFDYHCLFQDTNNVVSWPYRDASFLEAVLFLLRVDTAFEYRNQVPEAGAFRTLRDLLGEGSDQFAYTVMAQYAP</sequence>
<keyword evidence="2" id="KW-1185">Reference proteome</keyword>